<proteinExistence type="predicted"/>
<name>A0A2U9DTL0_9CAUD</name>
<dbReference type="EMBL" id="MF044458">
    <property type="protein sequence ID" value="AWP47848.1"/>
    <property type="molecule type" value="Genomic_DNA"/>
</dbReference>
<evidence type="ECO:0000313" key="1">
    <source>
        <dbReference type="EMBL" id="AWP47848.1"/>
    </source>
</evidence>
<evidence type="ECO:0000313" key="2">
    <source>
        <dbReference type="Proteomes" id="UP000222133"/>
    </source>
</evidence>
<keyword evidence="2" id="KW-1185">Reference proteome</keyword>
<accession>A0A2U9DTL0</accession>
<reference evidence="2" key="1">
    <citation type="submission" date="2017-05" db="EMBL/GenBank/DDBJ databases">
        <title>ST32 complete genome sequence.</title>
        <authorList>
            <person name="Liu X."/>
            <person name="Liu H."/>
        </authorList>
    </citation>
    <scope>NUCLEOTIDE SEQUENCE [LARGE SCALE GENOMIC DNA]</scope>
</reference>
<protein>
    <submittedName>
        <fullName evidence="1">Uncharacterized protein</fullName>
    </submittedName>
</protein>
<organism evidence="1 2">
    <name type="scientific">Escherichia phage ST32</name>
    <dbReference type="NCBI Taxonomy" id="2005048"/>
    <lineage>
        <taxon>Viruses</taxon>
        <taxon>Duplodnaviria</taxon>
        <taxon>Heunggongvirae</taxon>
        <taxon>Uroviricota</taxon>
        <taxon>Caudoviricetes</taxon>
        <taxon>Chaseviridae</taxon>
        <taxon>Cleopatravirinae</taxon>
        <taxon>Carltongylesvirus</taxon>
        <taxon>Carltongylesvirus ST32</taxon>
    </lineage>
</organism>
<dbReference type="Proteomes" id="UP000222133">
    <property type="component" value="Segment"/>
</dbReference>
<gene>
    <name evidence="1" type="ORF">ST32_0002</name>
</gene>
<sequence length="68" mass="7890">MHVNLIKQFGDFIMFTVTLVTYYGKQVCEKFETLEEARAFAAREENIYVECEITDGDMSYEVVKPALN</sequence>